<dbReference type="InterPro" id="IPR025067">
    <property type="entry name" value="DUF4079"/>
</dbReference>
<dbReference type="RefSeq" id="WP_106499792.1">
    <property type="nucleotide sequence ID" value="NZ_PXVC01000020.1"/>
</dbReference>
<proteinExistence type="predicted"/>
<sequence length="210" mass="22862">MTAINWLALLHPVLMILFVYPVVGATIRLGLLVRERRLGITKQLAAVPVEHSDHGRWLTVAVVVVVLIAFVYSFLKAWFDPALAFSGGLQRLALLLLVAAGSLGSVLALAQVKRPPLRAIFALLTWAGVLGLGSEPEIWRLSDNPFSAGFWGSHYWSGVLLTGLLLFSLAARPEIHSSVRMRRLHVTSNVLVAILLAVQAISGTRDLLGY</sequence>
<keyword evidence="1" id="KW-1133">Transmembrane helix</keyword>
<dbReference type="AlphaFoldDB" id="A0A2P7EET1"/>
<dbReference type="EMBL" id="PXVC01000020">
    <property type="protein sequence ID" value="PSI01752.1"/>
    <property type="molecule type" value="Genomic_DNA"/>
</dbReference>
<keyword evidence="3" id="KW-1185">Reference proteome</keyword>
<accession>A0A2P7EET1</accession>
<name>A0A2P7EET1_9SYNE</name>
<protein>
    <submittedName>
        <fullName evidence="2">DUF4079 domain-containing protein</fullName>
    </submittedName>
</protein>
<evidence type="ECO:0000313" key="3">
    <source>
        <dbReference type="Proteomes" id="UP000240206"/>
    </source>
</evidence>
<feature type="transmembrane region" description="Helical" evidence="1">
    <location>
        <begin position="154"/>
        <end position="172"/>
    </location>
</feature>
<dbReference type="STRING" id="1910958.BTM30_05615"/>
<feature type="transmembrane region" description="Helical" evidence="1">
    <location>
        <begin position="117"/>
        <end position="134"/>
    </location>
</feature>
<reference evidence="3" key="1">
    <citation type="submission" date="2018-03" db="EMBL/GenBank/DDBJ databases">
        <title>Ecological and genomic features of two cosmopolitan and abundant freshwater picocyanobacteria.</title>
        <authorList>
            <person name="Cabello-Yeves P.J."/>
            <person name="Picazo A."/>
            <person name="Camacho A."/>
            <person name="Callieri C."/>
            <person name="Rosselli R."/>
            <person name="Roda-Garcia J."/>
            <person name="Coutinho F.H."/>
            <person name="Rodriguez-Valera F."/>
        </authorList>
    </citation>
    <scope>NUCLEOTIDE SEQUENCE [LARGE SCALE GENOMIC DNA]</scope>
    <source>
        <strain evidence="3">Tous</strain>
    </source>
</reference>
<organism evidence="2 3">
    <name type="scientific">Synechococcus lacustris str. Tous</name>
    <dbReference type="NCBI Taxonomy" id="1910958"/>
    <lineage>
        <taxon>Bacteria</taxon>
        <taxon>Bacillati</taxon>
        <taxon>Cyanobacteriota</taxon>
        <taxon>Cyanophyceae</taxon>
        <taxon>Synechococcales</taxon>
        <taxon>Synechococcaceae</taxon>
        <taxon>Synechococcus</taxon>
    </lineage>
</organism>
<dbReference type="Proteomes" id="UP000240206">
    <property type="component" value="Unassembled WGS sequence"/>
</dbReference>
<evidence type="ECO:0000256" key="1">
    <source>
        <dbReference type="SAM" id="Phobius"/>
    </source>
</evidence>
<keyword evidence="1" id="KW-0472">Membrane</keyword>
<gene>
    <name evidence="2" type="ORF">C7K08_06290</name>
</gene>
<feature type="transmembrane region" description="Helical" evidence="1">
    <location>
        <begin position="184"/>
        <end position="202"/>
    </location>
</feature>
<evidence type="ECO:0000313" key="2">
    <source>
        <dbReference type="EMBL" id="PSI01752.1"/>
    </source>
</evidence>
<feature type="transmembrane region" description="Helical" evidence="1">
    <location>
        <begin position="54"/>
        <end position="72"/>
    </location>
</feature>
<feature type="transmembrane region" description="Helical" evidence="1">
    <location>
        <begin position="92"/>
        <end position="110"/>
    </location>
</feature>
<comment type="caution">
    <text evidence="2">The sequence shown here is derived from an EMBL/GenBank/DDBJ whole genome shotgun (WGS) entry which is preliminary data.</text>
</comment>
<feature type="transmembrane region" description="Helical" evidence="1">
    <location>
        <begin position="6"/>
        <end position="33"/>
    </location>
</feature>
<keyword evidence="1" id="KW-0812">Transmembrane</keyword>
<dbReference type="Pfam" id="PF13301">
    <property type="entry name" value="DUF4079"/>
    <property type="match status" value="1"/>
</dbReference>